<accession>A0ABD2X5I6</accession>
<dbReference type="EMBL" id="JBJJXI010000051">
    <property type="protein sequence ID" value="KAL3400365.1"/>
    <property type="molecule type" value="Genomic_DNA"/>
</dbReference>
<dbReference type="PANTHER" id="PTHR46680:SF3">
    <property type="entry name" value="NF-KAPPA-B INHIBITOR CACTUS"/>
    <property type="match status" value="1"/>
</dbReference>
<comment type="caution">
    <text evidence="4">The sequence shown here is derived from an EMBL/GenBank/DDBJ whole genome shotgun (WGS) entry which is preliminary data.</text>
</comment>
<organism evidence="4 5">
    <name type="scientific">Trichogramma kaykai</name>
    <dbReference type="NCBI Taxonomy" id="54128"/>
    <lineage>
        <taxon>Eukaryota</taxon>
        <taxon>Metazoa</taxon>
        <taxon>Ecdysozoa</taxon>
        <taxon>Arthropoda</taxon>
        <taxon>Hexapoda</taxon>
        <taxon>Insecta</taxon>
        <taxon>Pterygota</taxon>
        <taxon>Neoptera</taxon>
        <taxon>Endopterygota</taxon>
        <taxon>Hymenoptera</taxon>
        <taxon>Apocrita</taxon>
        <taxon>Proctotrupomorpha</taxon>
        <taxon>Chalcidoidea</taxon>
        <taxon>Trichogrammatidae</taxon>
        <taxon>Trichogramma</taxon>
    </lineage>
</organism>
<dbReference type="Pfam" id="PF12796">
    <property type="entry name" value="Ank_2"/>
    <property type="match status" value="1"/>
</dbReference>
<dbReference type="Gene3D" id="1.25.40.20">
    <property type="entry name" value="Ankyrin repeat-containing domain"/>
    <property type="match status" value="2"/>
</dbReference>
<proteinExistence type="predicted"/>
<gene>
    <name evidence="4" type="ORF">TKK_006232</name>
</gene>
<evidence type="ECO:0000313" key="4">
    <source>
        <dbReference type="EMBL" id="KAL3400365.1"/>
    </source>
</evidence>
<dbReference type="Pfam" id="PF00023">
    <property type="entry name" value="Ank"/>
    <property type="match status" value="1"/>
</dbReference>
<dbReference type="InterPro" id="IPR002110">
    <property type="entry name" value="Ankyrin_rpt"/>
</dbReference>
<dbReference type="InterPro" id="IPR051070">
    <property type="entry name" value="NF-kappa-B_inhibitor"/>
</dbReference>
<dbReference type="PRINTS" id="PR01415">
    <property type="entry name" value="ANKYRIN"/>
</dbReference>
<protein>
    <submittedName>
        <fullName evidence="4">Uncharacterized protein</fullName>
    </submittedName>
</protein>
<keyword evidence="2 3" id="KW-0040">ANK repeat</keyword>
<evidence type="ECO:0000313" key="5">
    <source>
        <dbReference type="Proteomes" id="UP001627154"/>
    </source>
</evidence>
<dbReference type="InterPro" id="IPR036770">
    <property type="entry name" value="Ankyrin_rpt-contain_sf"/>
</dbReference>
<feature type="repeat" description="ANK" evidence="3">
    <location>
        <begin position="252"/>
        <end position="280"/>
    </location>
</feature>
<dbReference type="SMART" id="SM00248">
    <property type="entry name" value="ANK"/>
    <property type="match status" value="5"/>
</dbReference>
<keyword evidence="5" id="KW-1185">Reference proteome</keyword>
<reference evidence="4 5" key="1">
    <citation type="journal article" date="2024" name="bioRxiv">
        <title>A reference genome for Trichogramma kaykai: A tiny desert-dwelling parasitoid wasp with competing sex-ratio distorters.</title>
        <authorList>
            <person name="Culotta J."/>
            <person name="Lindsey A.R."/>
        </authorList>
    </citation>
    <scope>NUCLEOTIDE SEQUENCE [LARGE SCALE GENOMIC DNA]</scope>
    <source>
        <strain evidence="4 5">KSX58</strain>
    </source>
</reference>
<dbReference type="Proteomes" id="UP001627154">
    <property type="component" value="Unassembled WGS sequence"/>
</dbReference>
<feature type="repeat" description="ANK" evidence="3">
    <location>
        <begin position="179"/>
        <end position="211"/>
    </location>
</feature>
<evidence type="ECO:0000256" key="2">
    <source>
        <dbReference type="ARBA" id="ARBA00023043"/>
    </source>
</evidence>
<dbReference type="AlphaFoldDB" id="A0ABD2X5I6"/>
<evidence type="ECO:0000256" key="1">
    <source>
        <dbReference type="ARBA" id="ARBA00022737"/>
    </source>
</evidence>
<dbReference type="PANTHER" id="PTHR46680">
    <property type="entry name" value="NF-KAPPA-B INHIBITOR ALPHA"/>
    <property type="match status" value="1"/>
</dbReference>
<dbReference type="PROSITE" id="PS50088">
    <property type="entry name" value="ANK_REPEAT"/>
    <property type="match status" value="2"/>
</dbReference>
<dbReference type="PROSITE" id="PS50297">
    <property type="entry name" value="ANK_REP_REGION"/>
    <property type="match status" value="2"/>
</dbReference>
<evidence type="ECO:0000256" key="3">
    <source>
        <dbReference type="PROSITE-ProRule" id="PRU00023"/>
    </source>
</evidence>
<dbReference type="SUPFAM" id="SSF48403">
    <property type="entry name" value="Ankyrin repeat"/>
    <property type="match status" value="1"/>
</dbReference>
<name>A0ABD2X5I6_9HYME</name>
<sequence>MFLFTYVFNHTDHVSKQNFEKLKSIREKINWEIEDDRRKLLRHYTFVIKNWDGVLPSLRAIFRPEEIEWLLVEDMKNKNVCCKDSFTDFAIRSGYKDEPDCDADGKLSSRRTTPLHRAAIEKKFYFVHELFKIFDRFDVNYTNESGLTHFHVACDYCLEDIVNKFLEHEHDLNCIEEETGNTPLHLALARGHKKIAESLLSSGADPNLANAEGSTALHVVCQRHGQDDLVGIFFKNNNDNEKSLRADAWDKKGRTPLQLAVANLLPNTVDTLLDHGADLSSFVFPTEAYFGESFEGWPCDDDYKLRLVSGVLVVVECLEKRGFELDRSDATTIAAFFAKHELLDGSLNLSKYWYFDGKFAKQAKGIMVTPRLSLHDLIRLRPEEATKLLSYKDYFDFACSFKLCELTKTYKRACNLHLSEKLSRGLFRRWELDPFSKVKGSSKDEN</sequence>
<keyword evidence="1" id="KW-0677">Repeat</keyword>